<keyword evidence="4 6" id="KW-0786">Thiamine pyrophosphate</keyword>
<keyword evidence="2 6" id="KW-0479">Metal-binding</keyword>
<evidence type="ECO:0000259" key="7">
    <source>
        <dbReference type="Pfam" id="PF02776"/>
    </source>
</evidence>
<dbReference type="Gene3D" id="3.40.50.970">
    <property type="match status" value="2"/>
</dbReference>
<evidence type="ECO:0000313" key="9">
    <source>
        <dbReference type="Proteomes" id="UP001230807"/>
    </source>
</evidence>
<evidence type="ECO:0000256" key="3">
    <source>
        <dbReference type="ARBA" id="ARBA00022842"/>
    </source>
</evidence>
<sequence length="549" mass="60247">MNETLTDWVAQMMNRLVEQGVEDIVISPGSRSTPLAMAAYLHPSVRHHIIVDERSAAFFALGLTRSTSSLRPVALICTSGTAATNYFSAVAEANISQLPLIVLTTDRPHELRNVGAPQAIDQVRLYGEHVKASIDLPVPEVTSQRYMEQAVTRLVRTSLHAPFGPVHMNIPFREPLVPDIECLTSLLEGKAALSEPTYLKPTAGDVNLFKRNISVERLAFVVGPGTPASWLEPIYETARTYHIPIFADPLSGMRRFDHVLTNYDTWLASEHRTEWTPDTVVRFGAAPVSKRLNQWLQDVPCVLIEQPGSFRDPSNHATVVYGDAIDYVAAINKNYDADLFDRFVLFEQITESAKPALSGESALTRHLLASRLERIFVSNSMPIRDIDTTLSAGQSIDVVANRGANGIDGIISSALGACHDTDKAALLIGDLAFYHDSNALQLVKSHPGSFSIVVVNNDGGGIFSFLPQASIAPQMFEDLFGTPLQLNLRGFADTYGLSYQRLEQPEDVTAAIEAGVQLIEFPSDRTTNVAEHRRWTASLTDRLATGNES</sequence>
<proteinExistence type="inferred from homology"/>
<protein>
    <recommendedName>
        <fullName evidence="6">2-succinyl-5-enolpyruvyl-6-hydroxy-3-cyclohexene-1-carboxylate synthase</fullName>
        <shortName evidence="6">SEPHCHC synthase</shortName>
        <ecNumber evidence="6">2.2.1.9</ecNumber>
    </recommendedName>
    <alternativeName>
        <fullName evidence="6">Menaquinone biosynthesis protein MenD</fullName>
    </alternativeName>
</protein>
<comment type="subunit">
    <text evidence="6">Homodimer.</text>
</comment>
<dbReference type="RefSeq" id="WP_214719879.1">
    <property type="nucleotide sequence ID" value="NZ_CP183077.1"/>
</dbReference>
<comment type="similarity">
    <text evidence="6">Belongs to the TPP enzyme family. MenD subfamily.</text>
</comment>
<dbReference type="Proteomes" id="UP001230807">
    <property type="component" value="Unassembled WGS sequence"/>
</dbReference>
<comment type="function">
    <text evidence="6">Catalyzes the thiamine diphosphate-dependent decarboxylation of 2-oxoglutarate and the subsequent addition of the resulting succinic semialdehyde-thiamine pyrophosphate anion to isochorismate to yield 2-succinyl-5-enolpyruvyl-6-hydroxy-3-cyclohexene-1-carboxylate (SEPHCHC).</text>
</comment>
<dbReference type="EMBL" id="JASWER010000008">
    <property type="protein sequence ID" value="MDL5377472.1"/>
    <property type="molecule type" value="Genomic_DNA"/>
</dbReference>
<dbReference type="InterPro" id="IPR029061">
    <property type="entry name" value="THDP-binding"/>
</dbReference>
<evidence type="ECO:0000256" key="4">
    <source>
        <dbReference type="ARBA" id="ARBA00023052"/>
    </source>
</evidence>
<gene>
    <name evidence="6 8" type="primary">menD</name>
    <name evidence="8" type="ORF">QR695_10690</name>
</gene>
<dbReference type="PANTHER" id="PTHR42916">
    <property type="entry name" value="2-SUCCINYL-5-ENOLPYRUVYL-6-HYDROXY-3-CYCLOHEXENE-1-CARBOXYLATE SYNTHASE"/>
    <property type="match status" value="1"/>
</dbReference>
<dbReference type="CDD" id="cd07037">
    <property type="entry name" value="TPP_PYR_MenD"/>
    <property type="match status" value="1"/>
</dbReference>
<dbReference type="InterPro" id="IPR004433">
    <property type="entry name" value="MenaQ_synth_MenD"/>
</dbReference>
<comment type="pathway">
    <text evidence="6">Quinol/quinone metabolism; menaquinone biosynthesis.</text>
</comment>
<name>A0ABT7MQL3_9BACL</name>
<dbReference type="PANTHER" id="PTHR42916:SF1">
    <property type="entry name" value="PROTEIN PHYLLO, CHLOROPLASTIC"/>
    <property type="match status" value="1"/>
</dbReference>
<feature type="domain" description="Thiamine pyrophosphate enzyme N-terminal TPP-binding" evidence="7">
    <location>
        <begin position="11"/>
        <end position="124"/>
    </location>
</feature>
<keyword evidence="6" id="KW-0474">Menaquinone biosynthesis</keyword>
<evidence type="ECO:0000256" key="6">
    <source>
        <dbReference type="HAMAP-Rule" id="MF_01659"/>
    </source>
</evidence>
<dbReference type="SUPFAM" id="SSF52518">
    <property type="entry name" value="Thiamin diphosphate-binding fold (THDP-binding)"/>
    <property type="match status" value="2"/>
</dbReference>
<accession>A0ABT7MQL3</accession>
<keyword evidence="1 6" id="KW-0808">Transferase</keyword>
<dbReference type="InterPro" id="IPR012001">
    <property type="entry name" value="Thiamin_PyroP_enz_TPP-bd_dom"/>
</dbReference>
<comment type="caution">
    <text evidence="8">The sequence shown here is derived from an EMBL/GenBank/DDBJ whole genome shotgun (WGS) entry which is preliminary data.</text>
</comment>
<dbReference type="HAMAP" id="MF_01659">
    <property type="entry name" value="MenD"/>
    <property type="match status" value="1"/>
</dbReference>
<keyword evidence="3 6" id="KW-0460">Magnesium</keyword>
<evidence type="ECO:0000256" key="5">
    <source>
        <dbReference type="ARBA" id="ARBA00023211"/>
    </source>
</evidence>
<keyword evidence="5 6" id="KW-0464">Manganese</keyword>
<evidence type="ECO:0000256" key="1">
    <source>
        <dbReference type="ARBA" id="ARBA00022679"/>
    </source>
</evidence>
<reference evidence="8 9" key="1">
    <citation type="submission" date="2023-06" db="EMBL/GenBank/DDBJ databases">
        <title>Influencing factors and mechanism of Cr(VI) reduction by facultative anaerobic Exiguobacterium sp. PY14.</title>
        <authorList>
            <person name="Zou L."/>
        </authorList>
    </citation>
    <scope>NUCLEOTIDE SEQUENCE [LARGE SCALE GENOMIC DNA]</scope>
    <source>
        <strain evidence="8 9">PY14</strain>
    </source>
</reference>
<dbReference type="NCBIfam" id="TIGR00173">
    <property type="entry name" value="menD"/>
    <property type="match status" value="1"/>
</dbReference>
<keyword evidence="9" id="KW-1185">Reference proteome</keyword>
<dbReference type="CDD" id="cd02009">
    <property type="entry name" value="TPP_SHCHC_synthase"/>
    <property type="match status" value="1"/>
</dbReference>
<comment type="cofactor">
    <cofactor evidence="6">
        <name>thiamine diphosphate</name>
        <dbReference type="ChEBI" id="CHEBI:58937"/>
    </cofactor>
    <text evidence="6">Binds 1 thiamine pyrophosphate per subunit.</text>
</comment>
<dbReference type="PIRSF" id="PIRSF004983">
    <property type="entry name" value="MenD"/>
    <property type="match status" value="1"/>
</dbReference>
<comment type="cofactor">
    <cofactor evidence="6">
        <name>Mg(2+)</name>
        <dbReference type="ChEBI" id="CHEBI:18420"/>
    </cofactor>
    <cofactor evidence="6">
        <name>Mn(2+)</name>
        <dbReference type="ChEBI" id="CHEBI:29035"/>
    </cofactor>
</comment>
<dbReference type="EC" id="2.2.1.9" evidence="6"/>
<organism evidence="8 9">
    <name type="scientific">Exiguobacterium mexicanum</name>
    <dbReference type="NCBI Taxonomy" id="340146"/>
    <lineage>
        <taxon>Bacteria</taxon>
        <taxon>Bacillati</taxon>
        <taxon>Bacillota</taxon>
        <taxon>Bacilli</taxon>
        <taxon>Bacillales</taxon>
        <taxon>Bacillales Family XII. Incertae Sedis</taxon>
        <taxon>Exiguobacterium</taxon>
    </lineage>
</organism>
<evidence type="ECO:0000313" key="8">
    <source>
        <dbReference type="EMBL" id="MDL5377472.1"/>
    </source>
</evidence>
<evidence type="ECO:0000256" key="2">
    <source>
        <dbReference type="ARBA" id="ARBA00022723"/>
    </source>
</evidence>
<comment type="pathway">
    <text evidence="6">Quinol/quinone metabolism; 1,4-dihydroxy-2-naphthoate biosynthesis; 1,4-dihydroxy-2-naphthoate from chorismate: step 2/7.</text>
</comment>
<comment type="catalytic activity">
    <reaction evidence="6">
        <text>isochorismate + 2-oxoglutarate + H(+) = 5-enolpyruvoyl-6-hydroxy-2-succinyl-cyclohex-3-ene-1-carboxylate + CO2</text>
        <dbReference type="Rhea" id="RHEA:25593"/>
        <dbReference type="ChEBI" id="CHEBI:15378"/>
        <dbReference type="ChEBI" id="CHEBI:16526"/>
        <dbReference type="ChEBI" id="CHEBI:16810"/>
        <dbReference type="ChEBI" id="CHEBI:29780"/>
        <dbReference type="ChEBI" id="CHEBI:58818"/>
        <dbReference type="EC" id="2.2.1.9"/>
    </reaction>
</comment>
<dbReference type="Pfam" id="PF02776">
    <property type="entry name" value="TPP_enzyme_N"/>
    <property type="match status" value="1"/>
</dbReference>
<dbReference type="Gene3D" id="3.40.50.1220">
    <property type="entry name" value="TPP-binding domain"/>
    <property type="match status" value="1"/>
</dbReference>
<dbReference type="GO" id="GO:0070204">
    <property type="term" value="F:2-succinyl-5-enolpyruvyl-6-hydroxy-3-cyclohexene-1-carboxylic-acid synthase activity"/>
    <property type="evidence" value="ECO:0007669"/>
    <property type="project" value="UniProtKB-EC"/>
</dbReference>